<dbReference type="GO" id="GO:0032259">
    <property type="term" value="P:methylation"/>
    <property type="evidence" value="ECO:0007669"/>
    <property type="project" value="UniProtKB-KW"/>
</dbReference>
<keyword evidence="4" id="KW-0808">Transferase</keyword>
<keyword evidence="3 8" id="KW-0489">Methyltransferase</keyword>
<proteinExistence type="inferred from homology"/>
<gene>
    <name evidence="8" type="ORF">CK510_20445</name>
</gene>
<dbReference type="InterPro" id="IPR029063">
    <property type="entry name" value="SAM-dependent_MTases_sf"/>
</dbReference>
<protein>
    <recommendedName>
        <fullName evidence="2">site-specific DNA-methyltransferase (cytosine-N(4)-specific)</fullName>
        <ecNumber evidence="2">2.1.1.113</ecNumber>
    </recommendedName>
</protein>
<sequence length="496" mass="57291">MTITKHTSISQSINRSESTVNSLEQRNVLYEKFRSKIIHNPCLDRTLVSFQGNKESKFSWFKYREGFSEKLVQYLIETFKPQPGILLDPFSGVGSSLFAASNLGWDAFGIELLPVGYFAIQARLTAQDINSKILNIVIAEIKKNNFSDYYDSNFVFKHLAITSGAFSESQEAELVGYISYCHQHITDDKIRKILLYAAFCILEDISYTRKDGQYLRWDTRSGRSKGKKEFNKGEIFNFRDAVFKKINQIISDLSNINNVVQLDLFNDNINLQITHKKNNIHVYQGSCLDILPKFKNNNIDFIITSPPYINRYDYTRTYALELAFLGCSEEEVKSLRQAMLSCTVENRDKRIFLEKLYIGMNRYSDFIEIDSTFKNQAALQEVVAILDNYRVEGKLNNINIVRMIRNYFYEMCFVIYELTRVLKPGGVIAMVNDNVQYAGEEIPVDIILSDFAESFGLMTRYIWTLGRGKGNSSQQMGNHGRSELRKCVYIWEKPVL</sequence>
<dbReference type="SUPFAM" id="SSF53335">
    <property type="entry name" value="S-adenosyl-L-methionine-dependent methyltransferases"/>
    <property type="match status" value="2"/>
</dbReference>
<evidence type="ECO:0000313" key="8">
    <source>
        <dbReference type="EMBL" id="PAX52228.1"/>
    </source>
</evidence>
<dbReference type="GO" id="GO:0003677">
    <property type="term" value="F:DNA binding"/>
    <property type="evidence" value="ECO:0007669"/>
    <property type="project" value="InterPro"/>
</dbReference>
<keyword evidence="5" id="KW-0949">S-adenosyl-L-methionine</keyword>
<evidence type="ECO:0000256" key="5">
    <source>
        <dbReference type="ARBA" id="ARBA00022691"/>
    </source>
</evidence>
<keyword evidence="9" id="KW-1185">Reference proteome</keyword>
<comment type="caution">
    <text evidence="8">The sequence shown here is derived from an EMBL/GenBank/DDBJ whole genome shotgun (WGS) entry which is preliminary data.</text>
</comment>
<name>A0A2A2TF21_9CYAN</name>
<comment type="catalytic activity">
    <reaction evidence="7">
        <text>a 2'-deoxycytidine in DNA + S-adenosyl-L-methionine = an N(4)-methyl-2'-deoxycytidine in DNA + S-adenosyl-L-homocysteine + H(+)</text>
        <dbReference type="Rhea" id="RHEA:16857"/>
        <dbReference type="Rhea" id="RHEA-COMP:11369"/>
        <dbReference type="Rhea" id="RHEA-COMP:13674"/>
        <dbReference type="ChEBI" id="CHEBI:15378"/>
        <dbReference type="ChEBI" id="CHEBI:57856"/>
        <dbReference type="ChEBI" id="CHEBI:59789"/>
        <dbReference type="ChEBI" id="CHEBI:85452"/>
        <dbReference type="ChEBI" id="CHEBI:137933"/>
        <dbReference type="EC" id="2.1.1.113"/>
    </reaction>
</comment>
<dbReference type="GO" id="GO:0015667">
    <property type="term" value="F:site-specific DNA-methyltransferase (cytosine-N4-specific) activity"/>
    <property type="evidence" value="ECO:0007669"/>
    <property type="project" value="UniProtKB-EC"/>
</dbReference>
<dbReference type="PROSITE" id="PS00093">
    <property type="entry name" value="N4_MTASE"/>
    <property type="match status" value="1"/>
</dbReference>
<comment type="similarity">
    <text evidence="1">Belongs to the N(4)/N(6)-methyltransferase family. N(4) subfamily.</text>
</comment>
<dbReference type="EMBL" id="NTFS01000265">
    <property type="protein sequence ID" value="PAX52228.1"/>
    <property type="molecule type" value="Genomic_DNA"/>
</dbReference>
<dbReference type="Proteomes" id="UP000218238">
    <property type="component" value="Unassembled WGS sequence"/>
</dbReference>
<evidence type="ECO:0000256" key="4">
    <source>
        <dbReference type="ARBA" id="ARBA00022679"/>
    </source>
</evidence>
<organism evidence="8 9">
    <name type="scientific">Brunnivagina elsteri CCALA 953</name>
    <dbReference type="NCBI Taxonomy" id="987040"/>
    <lineage>
        <taxon>Bacteria</taxon>
        <taxon>Bacillati</taxon>
        <taxon>Cyanobacteriota</taxon>
        <taxon>Cyanophyceae</taxon>
        <taxon>Nostocales</taxon>
        <taxon>Calotrichaceae</taxon>
        <taxon>Brunnivagina</taxon>
    </lineage>
</organism>
<dbReference type="GO" id="GO:0009307">
    <property type="term" value="P:DNA restriction-modification system"/>
    <property type="evidence" value="ECO:0007669"/>
    <property type="project" value="UniProtKB-KW"/>
</dbReference>
<evidence type="ECO:0000256" key="3">
    <source>
        <dbReference type="ARBA" id="ARBA00022603"/>
    </source>
</evidence>
<accession>A0A2A2TF21</accession>
<evidence type="ECO:0000313" key="9">
    <source>
        <dbReference type="Proteomes" id="UP000218238"/>
    </source>
</evidence>
<evidence type="ECO:0000256" key="1">
    <source>
        <dbReference type="ARBA" id="ARBA00010203"/>
    </source>
</evidence>
<dbReference type="InterPro" id="IPR017985">
    <property type="entry name" value="MeTrfase_CN4_CS"/>
</dbReference>
<evidence type="ECO:0000256" key="7">
    <source>
        <dbReference type="ARBA" id="ARBA00049120"/>
    </source>
</evidence>
<reference evidence="8 9" key="1">
    <citation type="submission" date="2017-08" db="EMBL/GenBank/DDBJ databases">
        <title>Draft genome sequence of filamentous cyanobacterium Calothrix elsteri CCALA 953.</title>
        <authorList>
            <person name="Gagunashvili A.N."/>
            <person name="Elster J."/>
            <person name="Andresson O.S."/>
        </authorList>
    </citation>
    <scope>NUCLEOTIDE SEQUENCE [LARGE SCALE GENOMIC DNA]</scope>
    <source>
        <strain evidence="8 9">CCALA 953</strain>
    </source>
</reference>
<evidence type="ECO:0000256" key="6">
    <source>
        <dbReference type="ARBA" id="ARBA00022747"/>
    </source>
</evidence>
<keyword evidence="6" id="KW-0680">Restriction system</keyword>
<dbReference type="OrthoDB" id="9800801at2"/>
<dbReference type="Gene3D" id="3.40.50.150">
    <property type="entry name" value="Vaccinia Virus protein VP39"/>
    <property type="match status" value="2"/>
</dbReference>
<dbReference type="EC" id="2.1.1.113" evidence="2"/>
<dbReference type="AlphaFoldDB" id="A0A2A2TF21"/>
<evidence type="ECO:0000256" key="2">
    <source>
        <dbReference type="ARBA" id="ARBA00012185"/>
    </source>
</evidence>
<dbReference type="RefSeq" id="WP_095723453.1">
    <property type="nucleotide sequence ID" value="NZ_NTFS01000265.1"/>
</dbReference>